<proteinExistence type="predicted"/>
<feature type="compositionally biased region" description="Polar residues" evidence="1">
    <location>
        <begin position="81"/>
        <end position="97"/>
    </location>
</feature>
<protein>
    <submittedName>
        <fullName evidence="3">Uncharacterized protein</fullName>
    </submittedName>
</protein>
<evidence type="ECO:0000313" key="4">
    <source>
        <dbReference type="Proteomes" id="UP000640489"/>
    </source>
</evidence>
<comment type="caution">
    <text evidence="3">The sequence shown here is derived from an EMBL/GenBank/DDBJ whole genome shotgun (WGS) entry which is preliminary data.</text>
</comment>
<keyword evidence="2" id="KW-1133">Transmembrane helix</keyword>
<evidence type="ECO:0000313" key="3">
    <source>
        <dbReference type="EMBL" id="MBF4765237.1"/>
    </source>
</evidence>
<evidence type="ECO:0000256" key="2">
    <source>
        <dbReference type="SAM" id="Phobius"/>
    </source>
</evidence>
<organism evidence="3 4">
    <name type="scientific">Nocardioides islandensis</name>
    <dbReference type="NCBI Taxonomy" id="433663"/>
    <lineage>
        <taxon>Bacteria</taxon>
        <taxon>Bacillati</taxon>
        <taxon>Actinomycetota</taxon>
        <taxon>Actinomycetes</taxon>
        <taxon>Propionibacteriales</taxon>
        <taxon>Nocardioidaceae</taxon>
        <taxon>Nocardioides</taxon>
    </lineage>
</organism>
<dbReference type="Gene3D" id="2.120.10.30">
    <property type="entry name" value="TolB, C-terminal domain"/>
    <property type="match status" value="1"/>
</dbReference>
<dbReference type="EMBL" id="JADKPN010000014">
    <property type="protein sequence ID" value="MBF4765237.1"/>
    <property type="molecule type" value="Genomic_DNA"/>
</dbReference>
<keyword evidence="2" id="KW-0472">Membrane</keyword>
<sequence length="403" mass="41621">MNDLDEFDDRELTRVFTERADGLGPGPLSFDDVRGTATSIRRRRRVAGGLAVAAAIAVVVPTAMIASKGSNTDGPLPPATGPTTVSDTANPTPTSTPVMGKPHALDVRDLPTGAPPRIDYRDDAAANDLRAYVALGTETAVLVGEKVTITRDDGGTPHGPYPATSLASAAGGGAVAWVDLKGRVMLWDSGSSTEPVVMGDSGLQGAIIQALTGACVDGGPCSAWVSGGKGPEAVATSVRVDRDGTVSPADPSDTVFLVKDVTESGQLIGVSQRDDYNSCSSLVSATTQWKTCKHTLDAFSPSGAYVAASDSFHSGDLNGSIAIYDAATGKATTYRVANAGDSAFYGYFAWEDDSHLLFSAYQDGKWSIVRMGVDGAMEYAVAPAELGDNLSDPFVFAGDAAPM</sequence>
<feature type="transmembrane region" description="Helical" evidence="2">
    <location>
        <begin position="46"/>
        <end position="66"/>
    </location>
</feature>
<dbReference type="Proteomes" id="UP000640489">
    <property type="component" value="Unassembled WGS sequence"/>
</dbReference>
<name>A0A930YFT3_9ACTN</name>
<dbReference type="InterPro" id="IPR011042">
    <property type="entry name" value="6-blade_b-propeller_TolB-like"/>
</dbReference>
<gene>
    <name evidence="3" type="ORF">ISU07_19060</name>
</gene>
<reference evidence="3" key="1">
    <citation type="submission" date="2020-11" db="EMBL/GenBank/DDBJ databases">
        <title>Nocardioides sp. nov., isolated from Soil of Cynanchum wilfordii Hemsley rhizosphere.</title>
        <authorList>
            <person name="Lee J.-S."/>
            <person name="Suh M.K."/>
            <person name="Kim J.-S."/>
        </authorList>
    </citation>
    <scope>NUCLEOTIDE SEQUENCE</scope>
    <source>
        <strain evidence="3">KCTC 19275</strain>
    </source>
</reference>
<keyword evidence="4" id="KW-1185">Reference proteome</keyword>
<dbReference type="AlphaFoldDB" id="A0A930YFT3"/>
<dbReference type="SUPFAM" id="SSF82171">
    <property type="entry name" value="DPP6 N-terminal domain-like"/>
    <property type="match status" value="1"/>
</dbReference>
<accession>A0A930YFT3</accession>
<evidence type="ECO:0000256" key="1">
    <source>
        <dbReference type="SAM" id="MobiDB-lite"/>
    </source>
</evidence>
<dbReference type="RefSeq" id="WP_194708426.1">
    <property type="nucleotide sequence ID" value="NZ_JADKPN010000014.1"/>
</dbReference>
<feature type="region of interest" description="Disordered" evidence="1">
    <location>
        <begin position="67"/>
        <end position="106"/>
    </location>
</feature>
<keyword evidence="2" id="KW-0812">Transmembrane</keyword>